<dbReference type="OrthoDB" id="9932926at2759"/>
<keyword evidence="3" id="KW-1185">Reference proteome</keyword>
<feature type="region of interest" description="Disordered" evidence="1">
    <location>
        <begin position="107"/>
        <end position="156"/>
    </location>
</feature>
<gene>
    <name evidence="2" type="ORF">E6O75_ATG09760</name>
</gene>
<dbReference type="InterPro" id="IPR036249">
    <property type="entry name" value="Thioredoxin-like_sf"/>
</dbReference>
<proteinExistence type="predicted"/>
<organism evidence="2 3">
    <name type="scientific">Venturia nashicola</name>
    <dbReference type="NCBI Taxonomy" id="86259"/>
    <lineage>
        <taxon>Eukaryota</taxon>
        <taxon>Fungi</taxon>
        <taxon>Dikarya</taxon>
        <taxon>Ascomycota</taxon>
        <taxon>Pezizomycotina</taxon>
        <taxon>Dothideomycetes</taxon>
        <taxon>Pleosporomycetidae</taxon>
        <taxon>Venturiales</taxon>
        <taxon>Venturiaceae</taxon>
        <taxon>Venturia</taxon>
    </lineage>
</organism>
<feature type="compositionally biased region" description="Basic and acidic residues" evidence="1">
    <location>
        <begin position="328"/>
        <end position="337"/>
    </location>
</feature>
<evidence type="ECO:0000256" key="1">
    <source>
        <dbReference type="SAM" id="MobiDB-lite"/>
    </source>
</evidence>
<feature type="compositionally biased region" description="Acidic residues" evidence="1">
    <location>
        <begin position="201"/>
        <end position="235"/>
    </location>
</feature>
<evidence type="ECO:0000313" key="2">
    <source>
        <dbReference type="EMBL" id="TID16994.1"/>
    </source>
</evidence>
<accession>A0A4Z1NRL7</accession>
<dbReference type="Proteomes" id="UP000298493">
    <property type="component" value="Unassembled WGS sequence"/>
</dbReference>
<feature type="region of interest" description="Disordered" evidence="1">
    <location>
        <begin position="177"/>
        <end position="380"/>
    </location>
</feature>
<name>A0A4Z1NRL7_9PEZI</name>
<dbReference type="SUPFAM" id="SSF52833">
    <property type="entry name" value="Thioredoxin-like"/>
    <property type="match status" value="1"/>
</dbReference>
<feature type="compositionally biased region" description="Acidic residues" evidence="1">
    <location>
        <begin position="316"/>
        <end position="327"/>
    </location>
</feature>
<comment type="caution">
    <text evidence="2">The sequence shown here is derived from an EMBL/GenBank/DDBJ whole genome shotgun (WGS) entry which is preliminary data.</text>
</comment>
<dbReference type="STRING" id="86259.A0A4Z1NRL7"/>
<dbReference type="Gene3D" id="3.40.30.10">
    <property type="entry name" value="Glutaredoxin"/>
    <property type="match status" value="1"/>
</dbReference>
<feature type="compositionally biased region" description="Polar residues" evidence="1">
    <location>
        <begin position="110"/>
        <end position="156"/>
    </location>
</feature>
<reference evidence="2 3" key="1">
    <citation type="submission" date="2019-04" db="EMBL/GenBank/DDBJ databases">
        <title>High contiguity whole genome sequence and gene annotation resource for two Venturia nashicola isolates.</title>
        <authorList>
            <person name="Prokchorchik M."/>
            <person name="Won K."/>
            <person name="Lee Y."/>
            <person name="Choi E.D."/>
            <person name="Segonzac C."/>
            <person name="Sohn K.H."/>
        </authorList>
    </citation>
    <scope>NUCLEOTIDE SEQUENCE [LARGE SCALE GENOMIC DNA]</scope>
    <source>
        <strain evidence="2 3">PRI2</strain>
    </source>
</reference>
<dbReference type="CDD" id="cd00570">
    <property type="entry name" value="GST_N_family"/>
    <property type="match status" value="1"/>
</dbReference>
<dbReference type="EMBL" id="SNSC02000017">
    <property type="protein sequence ID" value="TID16994.1"/>
    <property type="molecule type" value="Genomic_DNA"/>
</dbReference>
<protein>
    <submittedName>
        <fullName evidence="2">Putative Glutaredoxin</fullName>
    </submittedName>
</protein>
<evidence type="ECO:0000313" key="3">
    <source>
        <dbReference type="Proteomes" id="UP000298493"/>
    </source>
</evidence>
<dbReference type="AlphaFoldDB" id="A0A4Z1NRL7"/>
<sequence length="380" mass="40579">MELKSWEDDPALYLFTSLTAGSSHIITATSRIETILKAARIPFSYVDTATNEGAKKLFQRRARGKKLPLLVKEGFVIADLEQVEDWNEFGELKDAIGEVATTATSVTTTPAQGMKTSASTPSVQYTPSKPETKAANASSQGSVASQENKAPAGVSSTMAQLAQEAAAAVKDKKIVPAALKPKPASPTPAPAKTTLEKKVEEDDEEDVDDDELEAALFGDEDDDEIDEALFGDADEEEKKEISQPAPLQMKTPLSPTSIPLPATPGLKSPNPTSLKGIKSPNPPEIVPEKSDAPQMTHRGSDMSVASDDEIRKVENDETIPEDDEGEEKAEKDCKEKTATVSEAKSTKKSETGSLADKVGKVKIQDQAPAEGKLATESVED</sequence>